<dbReference type="RefSeq" id="XP_013346792.1">
    <property type="nucleotide sequence ID" value="XM_013491338.1"/>
</dbReference>
<feature type="region of interest" description="Disordered" evidence="1">
    <location>
        <begin position="1"/>
        <end position="55"/>
    </location>
</feature>
<gene>
    <name evidence="2" type="ORF">AUEXF2481DRAFT_36622</name>
</gene>
<dbReference type="HOGENOM" id="CLU_2757382_0_0_1"/>
<dbReference type="Proteomes" id="UP000030641">
    <property type="component" value="Unassembled WGS sequence"/>
</dbReference>
<keyword evidence="3" id="KW-1185">Reference proteome</keyword>
<evidence type="ECO:0000313" key="3">
    <source>
        <dbReference type="Proteomes" id="UP000030641"/>
    </source>
</evidence>
<evidence type="ECO:0000313" key="2">
    <source>
        <dbReference type="EMBL" id="KEQ98122.1"/>
    </source>
</evidence>
<name>A0A074YVE8_AURSE</name>
<accession>A0A074YVE8</accession>
<dbReference type="GeneID" id="25365621"/>
<evidence type="ECO:0000256" key="1">
    <source>
        <dbReference type="SAM" id="MobiDB-lite"/>
    </source>
</evidence>
<reference evidence="2 3" key="1">
    <citation type="journal article" date="2014" name="BMC Genomics">
        <title>Genome sequencing of four Aureobasidium pullulans varieties: biotechnological potential, stress tolerance, and description of new species.</title>
        <authorList>
            <person name="Gostin Ar C."/>
            <person name="Ohm R.A."/>
            <person name="Kogej T."/>
            <person name="Sonjak S."/>
            <person name="Turk M."/>
            <person name="Zajc J."/>
            <person name="Zalar P."/>
            <person name="Grube M."/>
            <person name="Sun H."/>
            <person name="Han J."/>
            <person name="Sharma A."/>
            <person name="Chiniquy J."/>
            <person name="Ngan C.Y."/>
            <person name="Lipzen A."/>
            <person name="Barry K."/>
            <person name="Grigoriev I.V."/>
            <person name="Gunde-Cimerman N."/>
        </authorList>
    </citation>
    <scope>NUCLEOTIDE SEQUENCE [LARGE SCALE GENOMIC DNA]</scope>
    <source>
        <strain evidence="2 3">EXF-2481</strain>
    </source>
</reference>
<dbReference type="InParanoid" id="A0A074YVE8"/>
<sequence length="70" mass="7556">MIGRPEDQSRHQVIPRLAHGPHGAPVSNVRKGTTHEPDQSSAASGSHNAADVQNTAHETEAIVVFKQLRK</sequence>
<dbReference type="AlphaFoldDB" id="A0A074YVE8"/>
<dbReference type="EMBL" id="KL584752">
    <property type="protein sequence ID" value="KEQ98122.1"/>
    <property type="molecule type" value="Genomic_DNA"/>
</dbReference>
<protein>
    <submittedName>
        <fullName evidence="2">Uncharacterized protein</fullName>
    </submittedName>
</protein>
<feature type="compositionally biased region" description="Basic and acidic residues" evidence="1">
    <location>
        <begin position="1"/>
        <end position="10"/>
    </location>
</feature>
<feature type="compositionally biased region" description="Polar residues" evidence="1">
    <location>
        <begin position="39"/>
        <end position="55"/>
    </location>
</feature>
<organism evidence="2 3">
    <name type="scientific">Aureobasidium subglaciale (strain EXF-2481)</name>
    <name type="common">Aureobasidium pullulans var. subglaciale</name>
    <dbReference type="NCBI Taxonomy" id="1043005"/>
    <lineage>
        <taxon>Eukaryota</taxon>
        <taxon>Fungi</taxon>
        <taxon>Dikarya</taxon>
        <taxon>Ascomycota</taxon>
        <taxon>Pezizomycotina</taxon>
        <taxon>Dothideomycetes</taxon>
        <taxon>Dothideomycetidae</taxon>
        <taxon>Dothideales</taxon>
        <taxon>Saccotheciaceae</taxon>
        <taxon>Aureobasidium</taxon>
    </lineage>
</organism>
<proteinExistence type="predicted"/>